<dbReference type="InterPro" id="IPR027477">
    <property type="entry name" value="Succ_DH/fumarate_Rdtase_cat_sf"/>
</dbReference>
<dbReference type="OrthoDB" id="7777654at2759"/>
<feature type="domain" description="Apoptosis regulator Bcl-2 family BH4" evidence="5">
    <location>
        <begin position="336"/>
        <end position="355"/>
    </location>
</feature>
<keyword evidence="3" id="KW-0274">FAD</keyword>
<dbReference type="GO" id="GO:0016491">
    <property type="term" value="F:oxidoreductase activity"/>
    <property type="evidence" value="ECO:0007669"/>
    <property type="project" value="UniProtKB-KW"/>
</dbReference>
<name>A0A9P4MBK8_9PEZI</name>
<dbReference type="PROSITE" id="PS50063">
    <property type="entry name" value="BH4_2"/>
    <property type="match status" value="1"/>
</dbReference>
<reference evidence="6" key="1">
    <citation type="journal article" date="2020" name="Stud. Mycol.">
        <title>101 Dothideomycetes genomes: a test case for predicting lifestyles and emergence of pathogens.</title>
        <authorList>
            <person name="Haridas S."/>
            <person name="Albert R."/>
            <person name="Binder M."/>
            <person name="Bloem J."/>
            <person name="Labutti K."/>
            <person name="Salamov A."/>
            <person name="Andreopoulos B."/>
            <person name="Baker S."/>
            <person name="Barry K."/>
            <person name="Bills G."/>
            <person name="Bluhm B."/>
            <person name="Cannon C."/>
            <person name="Castanera R."/>
            <person name="Culley D."/>
            <person name="Daum C."/>
            <person name="Ezra D."/>
            <person name="Gonzalez J."/>
            <person name="Henrissat B."/>
            <person name="Kuo A."/>
            <person name="Liang C."/>
            <person name="Lipzen A."/>
            <person name="Lutzoni F."/>
            <person name="Magnuson J."/>
            <person name="Mondo S."/>
            <person name="Nolan M."/>
            <person name="Ohm R."/>
            <person name="Pangilinan J."/>
            <person name="Park H.-J."/>
            <person name="Ramirez L."/>
            <person name="Alfaro M."/>
            <person name="Sun H."/>
            <person name="Tritt A."/>
            <person name="Yoshinaga Y."/>
            <person name="Zwiers L.-H."/>
            <person name="Turgeon B."/>
            <person name="Goodwin S."/>
            <person name="Spatafora J."/>
            <person name="Crous P."/>
            <person name="Grigoriev I."/>
        </authorList>
    </citation>
    <scope>NUCLEOTIDE SEQUENCE</scope>
    <source>
        <strain evidence="6">CBS 133067</strain>
    </source>
</reference>
<comment type="cofactor">
    <cofactor evidence="1">
        <name>FAD</name>
        <dbReference type="ChEBI" id="CHEBI:57692"/>
    </cofactor>
</comment>
<dbReference type="SUPFAM" id="SSF56425">
    <property type="entry name" value="Succinate dehydrogenase/fumarate reductase flavoprotein, catalytic domain"/>
    <property type="match status" value="1"/>
</dbReference>
<keyword evidence="4" id="KW-0560">Oxidoreductase</keyword>
<evidence type="ECO:0000256" key="2">
    <source>
        <dbReference type="ARBA" id="ARBA00022630"/>
    </source>
</evidence>
<evidence type="ECO:0000256" key="1">
    <source>
        <dbReference type="ARBA" id="ARBA00001974"/>
    </source>
</evidence>
<gene>
    <name evidence="6" type="ORF">NA57DRAFT_70689</name>
</gene>
<dbReference type="InterPro" id="IPR050315">
    <property type="entry name" value="FAD-oxidoreductase_2"/>
</dbReference>
<dbReference type="GO" id="GO:0042981">
    <property type="term" value="P:regulation of apoptotic process"/>
    <property type="evidence" value="ECO:0007669"/>
    <property type="project" value="InterPro"/>
</dbReference>
<keyword evidence="7" id="KW-1185">Reference proteome</keyword>
<dbReference type="Gene3D" id="3.90.700.10">
    <property type="entry name" value="Succinate dehydrogenase/fumarate reductase flavoprotein, catalytic domain"/>
    <property type="match status" value="1"/>
</dbReference>
<dbReference type="Pfam" id="PF00890">
    <property type="entry name" value="FAD_binding_2"/>
    <property type="match status" value="1"/>
</dbReference>
<dbReference type="Gene3D" id="3.50.50.60">
    <property type="entry name" value="FAD/NAD(P)-binding domain"/>
    <property type="match status" value="1"/>
</dbReference>
<organism evidence="6 7">
    <name type="scientific">Rhizodiscina lignyota</name>
    <dbReference type="NCBI Taxonomy" id="1504668"/>
    <lineage>
        <taxon>Eukaryota</taxon>
        <taxon>Fungi</taxon>
        <taxon>Dikarya</taxon>
        <taxon>Ascomycota</taxon>
        <taxon>Pezizomycotina</taxon>
        <taxon>Dothideomycetes</taxon>
        <taxon>Pleosporomycetidae</taxon>
        <taxon>Aulographales</taxon>
        <taxon>Rhizodiscinaceae</taxon>
        <taxon>Rhizodiscina</taxon>
    </lineage>
</organism>
<dbReference type="AlphaFoldDB" id="A0A9P4MBK8"/>
<dbReference type="PRINTS" id="PR00411">
    <property type="entry name" value="PNDRDTASEI"/>
</dbReference>
<accession>A0A9P4MBK8</accession>
<dbReference type="SUPFAM" id="SSF51905">
    <property type="entry name" value="FAD/NAD(P)-binding domain"/>
    <property type="match status" value="1"/>
</dbReference>
<dbReference type="Proteomes" id="UP000799772">
    <property type="component" value="Unassembled WGS sequence"/>
</dbReference>
<dbReference type="PANTHER" id="PTHR43400:SF10">
    <property type="entry name" value="3-OXOSTEROID 1-DEHYDROGENASE"/>
    <property type="match status" value="1"/>
</dbReference>
<dbReference type="EMBL" id="ML978121">
    <property type="protein sequence ID" value="KAF2104485.1"/>
    <property type="molecule type" value="Genomic_DNA"/>
</dbReference>
<evidence type="ECO:0000259" key="5">
    <source>
        <dbReference type="PROSITE" id="PS50063"/>
    </source>
</evidence>
<protein>
    <submittedName>
        <fullName evidence="6">Fumarate reductase/succinate dehydrogenase flavo protein</fullName>
    </submittedName>
</protein>
<comment type="caution">
    <text evidence="6">The sequence shown here is derived from an EMBL/GenBank/DDBJ whole genome shotgun (WGS) entry which is preliminary data.</text>
</comment>
<dbReference type="GO" id="GO:0008202">
    <property type="term" value="P:steroid metabolic process"/>
    <property type="evidence" value="ECO:0007669"/>
    <property type="project" value="UniProtKB-ARBA"/>
</dbReference>
<dbReference type="InterPro" id="IPR036188">
    <property type="entry name" value="FAD/NAD-bd_sf"/>
</dbReference>
<sequence>MTQAVLAEHYDVIILGYGSAGANAALQASRCGARVLIIDKADKAGGNSFVSSANMTMPTDFHKKQKSDGLQFSQYLGEVSQGTTPKRVIDAYVEGLYEIPSWLEELGAEWEENKFERMWTYYIPGLTFPKLESAEDLDLRVYHIKQTDRCPAPTAGRRVWELLDSQLRREQNVTIRTGTHVRRIEREGEGSVAGVLLDNGDRISARAVIMACGGFEDDAELKRDSLGPRDIGLLGSAVNTGDNIRLAQYVGTSLWHMTAEASVLGFQPPDSKFGFGLALRHPNFIFVDKRGKRFINETRLESHRGHSDTAALDGESGKYVHDPMWLVTDAVNVETDRSLVLEVFSYQVVVKGYKWSPYSTEEIKKGWIKKADSVEELSSVTGLPQAELQQTLSGFNEATESEDDFGRRRDSMAPIKAPYYAMIVKPLLYNTQGGPRRNERAEILDPEGQPIQGLYGAGECGSIWGHSYQSSCNFAETIVFGRIAGAGAAKYASNYQTDERIPTKIPLNHS</sequence>
<dbReference type="InterPro" id="IPR003093">
    <property type="entry name" value="Bcl2_BH4"/>
</dbReference>
<dbReference type="PANTHER" id="PTHR43400">
    <property type="entry name" value="FUMARATE REDUCTASE"/>
    <property type="match status" value="1"/>
</dbReference>
<dbReference type="InterPro" id="IPR003953">
    <property type="entry name" value="FAD-dep_OxRdtase_2_FAD-bd"/>
</dbReference>
<keyword evidence="2" id="KW-0285">Flavoprotein</keyword>
<evidence type="ECO:0000313" key="7">
    <source>
        <dbReference type="Proteomes" id="UP000799772"/>
    </source>
</evidence>
<evidence type="ECO:0000256" key="3">
    <source>
        <dbReference type="ARBA" id="ARBA00022827"/>
    </source>
</evidence>
<evidence type="ECO:0000313" key="6">
    <source>
        <dbReference type="EMBL" id="KAF2104485.1"/>
    </source>
</evidence>
<proteinExistence type="predicted"/>
<evidence type="ECO:0000256" key="4">
    <source>
        <dbReference type="ARBA" id="ARBA00023002"/>
    </source>
</evidence>